<keyword evidence="3" id="KW-0812">Transmembrane</keyword>
<feature type="transmembrane region" description="Helical" evidence="3">
    <location>
        <begin position="7"/>
        <end position="28"/>
    </location>
</feature>
<accession>A0AAE5XBG8</accession>
<keyword evidence="6" id="KW-1185">Reference proteome</keyword>
<feature type="transmembrane region" description="Helical" evidence="3">
    <location>
        <begin position="187"/>
        <end position="203"/>
    </location>
</feature>
<feature type="transmembrane region" description="Helical" evidence="3">
    <location>
        <begin position="252"/>
        <end position="270"/>
    </location>
</feature>
<dbReference type="InterPro" id="IPR011623">
    <property type="entry name" value="7TMR_DISM_rcpt_extracell_dom1"/>
</dbReference>
<feature type="transmembrane region" description="Helical" evidence="3">
    <location>
        <begin position="276"/>
        <end position="293"/>
    </location>
</feature>
<dbReference type="Gene3D" id="1.10.287.950">
    <property type="entry name" value="Methyl-accepting chemotaxis protein"/>
    <property type="match status" value="1"/>
</dbReference>
<dbReference type="SUPFAM" id="SSF58104">
    <property type="entry name" value="Methyl-accepting chemotaxis protein (MCP) signaling domain"/>
    <property type="match status" value="1"/>
</dbReference>
<evidence type="ECO:0000313" key="5">
    <source>
        <dbReference type="EMBL" id="QAV33136.1"/>
    </source>
</evidence>
<name>A0AAE5XBG8_9BACT</name>
<keyword evidence="3" id="KW-1133">Transmembrane helix</keyword>
<feature type="domain" description="Methyl-accepting transducer" evidence="4">
    <location>
        <begin position="397"/>
        <end position="633"/>
    </location>
</feature>
<dbReference type="PANTHER" id="PTHR32089:SF112">
    <property type="entry name" value="LYSOZYME-LIKE PROTEIN-RELATED"/>
    <property type="match status" value="1"/>
</dbReference>
<sequence length="674" mass="76802">MKAVAKNIFIVLLGLLAISLIVAFMQLYRNVPGIEEFKDATVVVNGEEKPFPYFVADKENNEYVMQIKIDGSKYKGKTLAVSATANQYLRIYQNDVLIYDISSKRGSVNPWHRYFPVVLQGDVVIELSFISNGGIERKFYIGKHEDIIKFVERANAIEEYMFYLGTGFMLGLFLVVLLLAVALKEKSFLYGALVIVSPFLTSIDEMNLFLHPFIVWKKLAILGAALAMYFAYRFANEIFKRRATKLEKLYILGYWSLFVPVVLSNSMTLLKRSYANFYLYSLILLLIVLGILIRKTKNRYEQLILFGFSAVIGATFLSLLSVANIIKIEFMFFNIGQLFFGFTVATYVAAKTIEVFRNTQNMNEAISRLMEQQTNYIQNLVASRDKVNELSSSSVKYFDEIEDLYQHLSNSSKNAQETLDKLQNIVEYFESFLDEIIKTSSLLQETVSKSDSIMADIIALSENSKANFSETETIVDNFNQMSTKLKSTFDDLYQDFAKIKDISSLIKAIATQTNLLSLNASIEAARAGEAGKSFAVVASEIRKLASEASEFAERIENSITLISSKFEGFAKELFDLFNNLEIISKSNEKLSQSIYRFIDNVQILTQDFDRVEATFEKQSSEMNNLKDSIYEIMKTSEELRQAFELFGETQKKIEDIFSVIMDQILEVQNALKIE</sequence>
<dbReference type="AlphaFoldDB" id="A0AAE5XBG8"/>
<feature type="transmembrane region" description="Helical" evidence="3">
    <location>
        <begin position="160"/>
        <end position="180"/>
    </location>
</feature>
<dbReference type="InterPro" id="IPR004089">
    <property type="entry name" value="MCPsignal_dom"/>
</dbReference>
<organism evidence="5 6">
    <name type="scientific">Fervidobacterium changbaicum</name>
    <dbReference type="NCBI Taxonomy" id="310769"/>
    <lineage>
        <taxon>Bacteria</taxon>
        <taxon>Thermotogati</taxon>
        <taxon>Thermotogota</taxon>
        <taxon>Thermotogae</taxon>
        <taxon>Thermotogales</taxon>
        <taxon>Fervidobacteriaceae</taxon>
        <taxon>Fervidobacterium</taxon>
    </lineage>
</organism>
<dbReference type="Pfam" id="PF07695">
    <property type="entry name" value="7TMR-DISM_7TM"/>
    <property type="match status" value="1"/>
</dbReference>
<dbReference type="PANTHER" id="PTHR32089">
    <property type="entry name" value="METHYL-ACCEPTING CHEMOTAXIS PROTEIN MCPB"/>
    <property type="match status" value="1"/>
</dbReference>
<evidence type="ECO:0000256" key="1">
    <source>
        <dbReference type="ARBA" id="ARBA00023224"/>
    </source>
</evidence>
<dbReference type="PROSITE" id="PS50111">
    <property type="entry name" value="CHEMOTAXIS_TRANSDUC_2"/>
    <property type="match status" value="1"/>
</dbReference>
<dbReference type="SMART" id="SM00283">
    <property type="entry name" value="MA"/>
    <property type="match status" value="1"/>
</dbReference>
<keyword evidence="3" id="KW-0472">Membrane</keyword>
<evidence type="ECO:0000256" key="2">
    <source>
        <dbReference type="PROSITE-ProRule" id="PRU00284"/>
    </source>
</evidence>
<dbReference type="RefSeq" id="WP_033192076.1">
    <property type="nucleotide sequence ID" value="NZ_CP026721.1"/>
</dbReference>
<dbReference type="Proteomes" id="UP000288947">
    <property type="component" value="Chromosome"/>
</dbReference>
<keyword evidence="1 2" id="KW-0807">Transducer</keyword>
<evidence type="ECO:0000256" key="3">
    <source>
        <dbReference type="SAM" id="Phobius"/>
    </source>
</evidence>
<evidence type="ECO:0000259" key="4">
    <source>
        <dbReference type="PROSITE" id="PS50111"/>
    </source>
</evidence>
<dbReference type="GO" id="GO:0016020">
    <property type="term" value="C:membrane"/>
    <property type="evidence" value="ECO:0007669"/>
    <property type="project" value="InterPro"/>
</dbReference>
<proteinExistence type="predicted"/>
<evidence type="ECO:0000313" key="6">
    <source>
        <dbReference type="Proteomes" id="UP000288947"/>
    </source>
</evidence>
<feature type="transmembrane region" description="Helical" evidence="3">
    <location>
        <begin position="209"/>
        <end position="232"/>
    </location>
</feature>
<dbReference type="Pfam" id="PF00015">
    <property type="entry name" value="MCPsignal"/>
    <property type="match status" value="1"/>
</dbReference>
<feature type="transmembrane region" description="Helical" evidence="3">
    <location>
        <begin position="305"/>
        <end position="326"/>
    </location>
</feature>
<dbReference type="GO" id="GO:0007165">
    <property type="term" value="P:signal transduction"/>
    <property type="evidence" value="ECO:0007669"/>
    <property type="project" value="UniProtKB-KW"/>
</dbReference>
<protein>
    <recommendedName>
        <fullName evidence="4">Methyl-accepting transducer domain-containing protein</fullName>
    </recommendedName>
</protein>
<gene>
    <name evidence="5" type="ORF">CBS1_04925</name>
</gene>
<dbReference type="EMBL" id="CP026721">
    <property type="protein sequence ID" value="QAV33136.1"/>
    <property type="molecule type" value="Genomic_DNA"/>
</dbReference>
<reference evidence="5 6" key="1">
    <citation type="submission" date="2018-01" db="EMBL/GenBank/DDBJ databases">
        <title>The whole genome sequencing and assembly of Fervidobacterium changbaicum CBS-1 strain.</title>
        <authorList>
            <person name="Kim J.-Y."/>
            <person name="Park M.-K."/>
            <person name="Yi H."/>
            <person name="Bahn Y.-S."/>
            <person name="Kim J.F."/>
            <person name="Lee D.-W."/>
        </authorList>
    </citation>
    <scope>NUCLEOTIDE SEQUENCE [LARGE SCALE GENOMIC DNA]</scope>
    <source>
        <strain evidence="5 6">CBS-1</strain>
    </source>
</reference>